<dbReference type="Proteomes" id="UP000256514">
    <property type="component" value="Unassembled WGS sequence"/>
</dbReference>
<keyword evidence="5" id="KW-1185">Reference proteome</keyword>
<feature type="transmembrane region" description="Helical" evidence="2">
    <location>
        <begin position="94"/>
        <end position="112"/>
    </location>
</feature>
<name>A0A3D8IKX8_9HELI</name>
<feature type="domain" description="TraG N-terminal Proteobacteria" evidence="3">
    <location>
        <begin position="28"/>
        <end position="510"/>
    </location>
</feature>
<evidence type="ECO:0000313" key="5">
    <source>
        <dbReference type="Proteomes" id="UP000256514"/>
    </source>
</evidence>
<evidence type="ECO:0000313" key="4">
    <source>
        <dbReference type="EMBL" id="RDU65680.1"/>
    </source>
</evidence>
<feature type="transmembrane region" description="Helical" evidence="2">
    <location>
        <begin position="53"/>
        <end position="74"/>
    </location>
</feature>
<feature type="transmembrane region" description="Helical" evidence="2">
    <location>
        <begin position="389"/>
        <end position="410"/>
    </location>
</feature>
<feature type="coiled-coil region" evidence="1">
    <location>
        <begin position="864"/>
        <end position="894"/>
    </location>
</feature>
<dbReference type="OrthoDB" id="5330161at2"/>
<organism evidence="4 5">
    <name type="scientific">Helicobacter equorum</name>
    <dbReference type="NCBI Taxonomy" id="361872"/>
    <lineage>
        <taxon>Bacteria</taxon>
        <taxon>Pseudomonadati</taxon>
        <taxon>Campylobacterota</taxon>
        <taxon>Epsilonproteobacteria</taxon>
        <taxon>Campylobacterales</taxon>
        <taxon>Helicobacteraceae</taxon>
        <taxon>Helicobacter</taxon>
    </lineage>
</organism>
<keyword evidence="2" id="KW-1133">Transmembrane helix</keyword>
<keyword evidence="2" id="KW-0472">Membrane</keyword>
<feature type="non-terminal residue" evidence="4">
    <location>
        <position position="1076"/>
    </location>
</feature>
<dbReference type="InterPro" id="IPR012931">
    <property type="entry name" value="TraG_N_Proteobacteria"/>
</dbReference>
<keyword evidence="2" id="KW-0812">Transmembrane</keyword>
<evidence type="ECO:0000256" key="2">
    <source>
        <dbReference type="SAM" id="Phobius"/>
    </source>
</evidence>
<proteinExistence type="predicted"/>
<dbReference type="Pfam" id="PF07916">
    <property type="entry name" value="TraG_N"/>
    <property type="match status" value="1"/>
</dbReference>
<evidence type="ECO:0000256" key="1">
    <source>
        <dbReference type="SAM" id="Coils"/>
    </source>
</evidence>
<reference evidence="4 5" key="1">
    <citation type="submission" date="2018-04" db="EMBL/GenBank/DDBJ databases">
        <title>Novel Campyloabacter and Helicobacter Species and Strains.</title>
        <authorList>
            <person name="Mannion A.J."/>
            <person name="Shen Z."/>
            <person name="Fox J.G."/>
        </authorList>
    </citation>
    <scope>NUCLEOTIDE SEQUENCE [LARGE SCALE GENOMIC DNA]</scope>
    <source>
        <strain evidence="4 5">MIT 12-6600</strain>
    </source>
</reference>
<sequence>MFKKIFLITIGLSGAVFADDLFIDYYPIYVYGDTGIYKMVFNAMAMIFQYQPFVDFVTTVVSVLAFIAMIFRIVYKYNSAGGGEANTDMPSLVIKQFIFITLIMVIFLNPALKSQVTIIDKRLMHGTANLNGNQTKIIIDNIPTALALTASFSSYLGSAIIDMVDSAFTSINGVRYGDMGFMKNFEAIGRENAERLGKTDDEIIFVNMLRNYLQDCAFRYADDTDDKSVIRNTSLGRVSLEGLNPANLRYPQVMASYRETSSGLSCTNYFIDIEQKLAAIAPDFQNRAIRRLWLEPNTSQATLDALGKNLNAMSTNVATATANIHPFIQYQLKATMDETVASAHYADALGLSGANAAALNANVQAAFAKMTDITSQGGFLFSAQTLPDVLHIMIACVYSVFPFVFITAVIQGYPKGLEVVKGYVVSLIFVEYCRMCMALAHNIVTYYTSQNAATILHGLAGGNINPNDIVHGIQYYEYMAKQATLAANIGTSFAIVGPALIATGKMMQWLSQALTVSQAPSMGGIKEGHEAISKSSDAIDRNASEGLASMGVIKGIEDNNAALASFYKTANLQDYSKGQIGQEMQKIGNTAGFGSELNSANDFNNVGSGGKFQGVQQAAATKSLGEVFEGTQTIQMGNHKESVSGDSLARTLGNDSTMRSVGAARGLMGSLAYNKEGEVANNAESAKYTQGLENQSRFQANQTMGLGKIGALNTDQMNAIQYASHAQGLGQIEQGQSLRRAYGTGASFASNYARDAATMADMKNLSDRATAAAARDDFGDVAGGHGRDSIKHTSQNLASLSNASNIGKSQGFDTLRQEFGATDAKAAFVNTSDIQTQAQGKGQILKDKEATEMAKSSLRNEYDMSNMDELNEKIRRANANYEQNLENNKQFAREQMRNTGSFGTRLAATVGLYEEKEFQRQLSQVNAEMGTREDFENHVSGLKSQYQSLQTQHVQKGMQGFNSSSSQADILAKSESMQFVQTAASVSAMTSQGGMAAGSIASGGGTLTSAGHSAIGIQAAERTGSIMAANNLYNNSAAISSILTDAGASQAQIASVLSARNPVERANRMQAVISSH</sequence>
<dbReference type="AlphaFoldDB" id="A0A3D8IKX8"/>
<accession>A0A3D8IKX8</accession>
<gene>
    <name evidence="4" type="ORF">CQA54_08620</name>
</gene>
<dbReference type="RefSeq" id="WP_115571678.1">
    <property type="nucleotide sequence ID" value="NZ_NXLT01000013.1"/>
</dbReference>
<dbReference type="EMBL" id="NXLT01000013">
    <property type="protein sequence ID" value="RDU65680.1"/>
    <property type="molecule type" value="Genomic_DNA"/>
</dbReference>
<evidence type="ECO:0000259" key="3">
    <source>
        <dbReference type="Pfam" id="PF07916"/>
    </source>
</evidence>
<keyword evidence="1" id="KW-0175">Coiled coil</keyword>
<comment type="caution">
    <text evidence="4">The sequence shown here is derived from an EMBL/GenBank/DDBJ whole genome shotgun (WGS) entry which is preliminary data.</text>
</comment>
<protein>
    <recommendedName>
        <fullName evidence="3">TraG N-terminal Proteobacteria domain-containing protein</fullName>
    </recommendedName>
</protein>